<dbReference type="InterPro" id="IPR038657">
    <property type="entry name" value="Ribosomal_bL19_sf"/>
</dbReference>
<dbReference type="GO" id="GO:0003735">
    <property type="term" value="F:structural constituent of ribosome"/>
    <property type="evidence" value="ECO:0007669"/>
    <property type="project" value="InterPro"/>
</dbReference>
<dbReference type="GO" id="GO:0005762">
    <property type="term" value="C:mitochondrial large ribosomal subunit"/>
    <property type="evidence" value="ECO:0007669"/>
    <property type="project" value="TreeGrafter"/>
</dbReference>
<organism evidence="4 5">
    <name type="scientific">Papiliotrema laurentii</name>
    <name type="common">Cryptococcus laurentii</name>
    <dbReference type="NCBI Taxonomy" id="5418"/>
    <lineage>
        <taxon>Eukaryota</taxon>
        <taxon>Fungi</taxon>
        <taxon>Dikarya</taxon>
        <taxon>Basidiomycota</taxon>
        <taxon>Agaricomycotina</taxon>
        <taxon>Tremellomycetes</taxon>
        <taxon>Tremellales</taxon>
        <taxon>Rhynchogastremaceae</taxon>
        <taxon>Papiliotrema</taxon>
    </lineage>
</organism>
<dbReference type="Pfam" id="PF01245">
    <property type="entry name" value="Ribosomal_L19"/>
    <property type="match status" value="1"/>
</dbReference>
<evidence type="ECO:0000313" key="5">
    <source>
        <dbReference type="Proteomes" id="UP001182556"/>
    </source>
</evidence>
<evidence type="ECO:0000256" key="3">
    <source>
        <dbReference type="ARBA" id="ARBA00023274"/>
    </source>
</evidence>
<comment type="similarity">
    <text evidence="1">Belongs to the bacterial ribosomal protein bL19 family.</text>
</comment>
<keyword evidence="2" id="KW-0689">Ribosomal protein</keyword>
<accession>A0AAD9L8T5</accession>
<reference evidence="4" key="1">
    <citation type="submission" date="2023-02" db="EMBL/GenBank/DDBJ databases">
        <title>Identification and recombinant expression of a fungal hydrolase from Papiliotrema laurentii that hydrolyzes apple cutin and clears colloidal polyester polyurethane.</title>
        <authorList>
            <consortium name="DOE Joint Genome Institute"/>
            <person name="Roman V.A."/>
            <person name="Bojanowski C."/>
            <person name="Crable B.R."/>
            <person name="Wagner D.N."/>
            <person name="Hung C.S."/>
            <person name="Nadeau L.J."/>
            <person name="Schratz L."/>
            <person name="Haridas S."/>
            <person name="Pangilinan J."/>
            <person name="Lipzen A."/>
            <person name="Na H."/>
            <person name="Yan M."/>
            <person name="Ng V."/>
            <person name="Grigoriev I.V."/>
            <person name="Spatafora J.W."/>
            <person name="Barlow D."/>
            <person name="Biffinger J."/>
            <person name="Kelley-Loughnane N."/>
            <person name="Varaljay V.A."/>
            <person name="Crookes-Goodson W.J."/>
        </authorList>
    </citation>
    <scope>NUCLEOTIDE SEQUENCE</scope>
    <source>
        <strain evidence="4">5307AH</strain>
    </source>
</reference>
<dbReference type="InterPro" id="IPR008991">
    <property type="entry name" value="Translation_prot_SH3-like_sf"/>
</dbReference>
<dbReference type="AlphaFoldDB" id="A0AAD9L8T5"/>
<keyword evidence="5" id="KW-1185">Reference proteome</keyword>
<sequence>MSRSLSRFGRSIVASLRPEVPAAGPSFSKRFIASEAAAPSREPTSYPYNKKVVFPPSPNPKPVPQRLLSPKKGWAVVRAHDEAARRLRDPQNLCGTLFSRRHPDRLRAGSILTVTTYTNMAKEGVSSFSGVLMGVKRTGSDYSFRLRNIVNKVGVEVQYKVLSPLIKEIKVVRKAMKNPKLGEVKALRQAQAYYLRDRPDLLKNLAGVLKQDRVEMAKQRDRSA</sequence>
<gene>
    <name evidence="4" type="ORF">DB88DRAFT_478239</name>
</gene>
<keyword evidence="3" id="KW-0687">Ribonucleoprotein</keyword>
<dbReference type="Proteomes" id="UP001182556">
    <property type="component" value="Unassembled WGS sequence"/>
</dbReference>
<dbReference type="SUPFAM" id="SSF50104">
    <property type="entry name" value="Translation proteins SH3-like domain"/>
    <property type="match status" value="1"/>
</dbReference>
<protein>
    <submittedName>
        <fullName evidence="4">Translation protein SH3-like domain-containing protein</fullName>
    </submittedName>
</protein>
<proteinExistence type="inferred from homology"/>
<evidence type="ECO:0000256" key="1">
    <source>
        <dbReference type="ARBA" id="ARBA00005781"/>
    </source>
</evidence>
<comment type="caution">
    <text evidence="4">The sequence shown here is derived from an EMBL/GenBank/DDBJ whole genome shotgun (WGS) entry which is preliminary data.</text>
</comment>
<dbReference type="EMBL" id="JAODAN010000001">
    <property type="protein sequence ID" value="KAK1927501.1"/>
    <property type="molecule type" value="Genomic_DNA"/>
</dbReference>
<dbReference type="InterPro" id="IPR001857">
    <property type="entry name" value="Ribosomal_bL19"/>
</dbReference>
<dbReference type="PANTHER" id="PTHR15680:SF9">
    <property type="entry name" value="LARGE RIBOSOMAL SUBUNIT PROTEIN BL19M"/>
    <property type="match status" value="1"/>
</dbReference>
<evidence type="ECO:0000256" key="2">
    <source>
        <dbReference type="ARBA" id="ARBA00022980"/>
    </source>
</evidence>
<dbReference type="PANTHER" id="PTHR15680">
    <property type="entry name" value="RIBOSOMAL PROTEIN L19"/>
    <property type="match status" value="1"/>
</dbReference>
<dbReference type="GO" id="GO:0006412">
    <property type="term" value="P:translation"/>
    <property type="evidence" value="ECO:0007669"/>
    <property type="project" value="InterPro"/>
</dbReference>
<dbReference type="Gene3D" id="2.30.30.790">
    <property type="match status" value="1"/>
</dbReference>
<dbReference type="PRINTS" id="PR00061">
    <property type="entry name" value="RIBOSOMALL19"/>
</dbReference>
<name>A0AAD9L8T5_PAPLA</name>
<evidence type="ECO:0000313" key="4">
    <source>
        <dbReference type="EMBL" id="KAK1927501.1"/>
    </source>
</evidence>